<dbReference type="Proteomes" id="UP001589775">
    <property type="component" value="Unassembled WGS sequence"/>
</dbReference>
<gene>
    <name evidence="4" type="ORF">ACFFJ6_09050</name>
</gene>
<dbReference type="PANTHER" id="PTHR47893">
    <property type="entry name" value="REGULATORY PROTEIN PCHR"/>
    <property type="match status" value="1"/>
</dbReference>
<dbReference type="SMART" id="SM00342">
    <property type="entry name" value="HTH_ARAC"/>
    <property type="match status" value="1"/>
</dbReference>
<keyword evidence="5" id="KW-1185">Reference proteome</keyword>
<dbReference type="SUPFAM" id="SSF46689">
    <property type="entry name" value="Homeodomain-like"/>
    <property type="match status" value="1"/>
</dbReference>
<keyword evidence="2" id="KW-0804">Transcription</keyword>
<keyword evidence="1" id="KW-0805">Transcription regulation</keyword>
<dbReference type="Pfam" id="PF12833">
    <property type="entry name" value="HTH_18"/>
    <property type="match status" value="1"/>
</dbReference>
<dbReference type="InterPro" id="IPR018060">
    <property type="entry name" value="HTH_AraC"/>
</dbReference>
<dbReference type="InterPro" id="IPR009057">
    <property type="entry name" value="Homeodomain-like_sf"/>
</dbReference>
<protein>
    <submittedName>
        <fullName evidence="4">Helix-turn-helix domain-containing protein</fullName>
    </submittedName>
</protein>
<feature type="domain" description="HTH araC/xylS-type" evidence="3">
    <location>
        <begin position="213"/>
        <end position="311"/>
    </location>
</feature>
<dbReference type="PROSITE" id="PS01124">
    <property type="entry name" value="HTH_ARAC_FAMILY_2"/>
    <property type="match status" value="1"/>
</dbReference>
<evidence type="ECO:0000313" key="5">
    <source>
        <dbReference type="Proteomes" id="UP001589775"/>
    </source>
</evidence>
<accession>A0ABV6EQW2</accession>
<reference evidence="4 5" key="1">
    <citation type="submission" date="2024-09" db="EMBL/GenBank/DDBJ databases">
        <authorList>
            <person name="Sun Q."/>
            <person name="Mori K."/>
        </authorList>
    </citation>
    <scope>NUCLEOTIDE SEQUENCE [LARGE SCALE GENOMIC DNA]</scope>
    <source>
        <strain evidence="4 5">KCTC 23279</strain>
    </source>
</reference>
<evidence type="ECO:0000256" key="1">
    <source>
        <dbReference type="ARBA" id="ARBA00023015"/>
    </source>
</evidence>
<organism evidence="4 5">
    <name type="scientific">Rhodopseudomonas telluris</name>
    <dbReference type="NCBI Taxonomy" id="644215"/>
    <lineage>
        <taxon>Bacteria</taxon>
        <taxon>Pseudomonadati</taxon>
        <taxon>Pseudomonadota</taxon>
        <taxon>Alphaproteobacteria</taxon>
        <taxon>Hyphomicrobiales</taxon>
        <taxon>Nitrobacteraceae</taxon>
        <taxon>Rhodopseudomonas</taxon>
    </lineage>
</organism>
<evidence type="ECO:0000259" key="3">
    <source>
        <dbReference type="PROSITE" id="PS01124"/>
    </source>
</evidence>
<proteinExistence type="predicted"/>
<evidence type="ECO:0000256" key="2">
    <source>
        <dbReference type="ARBA" id="ARBA00023163"/>
    </source>
</evidence>
<evidence type="ECO:0000313" key="4">
    <source>
        <dbReference type="EMBL" id="MFC0240611.1"/>
    </source>
</evidence>
<sequence length="313" mass="34839">MKTTNSLAPSSALRICCFDDVDQYRWCDELVALEFIPLTRKISARQLIVSLPGFHLIVERTFPRLIDATLLPGSTRIGFSMCDDVAVQINGIDVCGTTLVLAYGGDSCVAHENTPGCFASVVFDQEIRDRGWPAPIKGFEIFTVSQPAHSRLRVLVQEIINLASQYPDDLRKPEVVEGMRESLLAAADEAFADSVSLLGSRSEHTERFLSIVKGIDEIIFANPANPIYSGELARALGVSVRTIHTAVLQYRGMSLHRYLRLKRLWLVRQRLLSGNISVKACALAYGFWHLSDFSRSYRTHFGELPSETLALAH</sequence>
<name>A0ABV6EQW2_9BRAD</name>
<dbReference type="RefSeq" id="WP_378386665.1">
    <property type="nucleotide sequence ID" value="NZ_JBHLWM010000003.1"/>
</dbReference>
<dbReference type="Gene3D" id="1.10.10.60">
    <property type="entry name" value="Homeodomain-like"/>
    <property type="match status" value="1"/>
</dbReference>
<comment type="caution">
    <text evidence="4">The sequence shown here is derived from an EMBL/GenBank/DDBJ whole genome shotgun (WGS) entry which is preliminary data.</text>
</comment>
<dbReference type="EMBL" id="JBHLWM010000003">
    <property type="protein sequence ID" value="MFC0240611.1"/>
    <property type="molecule type" value="Genomic_DNA"/>
</dbReference>
<dbReference type="PANTHER" id="PTHR47893:SF1">
    <property type="entry name" value="REGULATORY PROTEIN PCHR"/>
    <property type="match status" value="1"/>
</dbReference>
<dbReference type="InterPro" id="IPR053142">
    <property type="entry name" value="PchR_regulatory_protein"/>
</dbReference>